<evidence type="ECO:0000256" key="2">
    <source>
        <dbReference type="SAM" id="MobiDB-lite"/>
    </source>
</evidence>
<feature type="coiled-coil region" evidence="1">
    <location>
        <begin position="301"/>
        <end position="328"/>
    </location>
</feature>
<keyword evidence="1" id="KW-0175">Coiled coil</keyword>
<dbReference type="InterPro" id="IPR036086">
    <property type="entry name" value="ParB/Sulfiredoxin_sf"/>
</dbReference>
<name>A0ABV7XIR5_9GAMM</name>
<dbReference type="Proteomes" id="UP001595705">
    <property type="component" value="Unassembled WGS sequence"/>
</dbReference>
<dbReference type="Gene3D" id="1.10.10.2830">
    <property type="match status" value="1"/>
</dbReference>
<evidence type="ECO:0000256" key="1">
    <source>
        <dbReference type="SAM" id="Coils"/>
    </source>
</evidence>
<feature type="domain" description="ParB-like N-terminal" evidence="3">
    <location>
        <begin position="12"/>
        <end position="110"/>
    </location>
</feature>
<dbReference type="InterPro" id="IPR050336">
    <property type="entry name" value="Chromosome_partition/occlusion"/>
</dbReference>
<dbReference type="EMBL" id="JBHRYA010000002">
    <property type="protein sequence ID" value="MFC3715194.1"/>
    <property type="molecule type" value="Genomic_DNA"/>
</dbReference>
<gene>
    <name evidence="4" type="ORF">ACFONC_03390</name>
</gene>
<sequence length="625" mass="67957">MQTVTTTATAPTLIPLNQLHRSDLNVRKTGGTDVAELAANIRASQRVIQNLVVVPEKRGKKEGYGVVAGGRRLAALASLAKDKAIPTDWPIPCQIVTREEAVELSMAENIHREDMHPADEFDAWAKLVDAGTDVEEIAARHGTSPEVVRRRLALSRVSPKVMKLYRSGDLRLEQVMAFTLTSDHRAQDALLKGRSYYPSAHEIRRALTSEAVPETDERARYVGEKAYVAAGGTVTRDMFDERNGAYFNDAALLTRLAAEKLEKVAEKLRRDAPWVDVYAEELDYQIRGNYADIPTVRQEPNAATAKKLAALQAKLDKATDELRILEDMPPSNDEDADDEAAWMAASEKVDAIEAEISAIEDTLRVPHPEGAQLAGVVVGLSSDGKVKKLLNVIRAADKAKLRKASAGTSASSEAGQEAGDADKDDPQSVRTDLSTYLTAVTQEALAENVPIALRALAYQLALRWIGESYNNHGVTISAEDHANLPVSATLEGSAVEQQGKRRHEAWQDTLPRDAEALWQWCLAADDNTILSLLAYSTARSLAGTQFHAGAQKMAPLVAALGVKLTDHWQPQAGYFARIKKATTLRVLAENGHADPALSKMKRGLLSEKAADLLAGSGWLPPTLTL</sequence>
<protein>
    <submittedName>
        <fullName evidence="4">ParB/RepB/Spo0J family partition protein</fullName>
    </submittedName>
</protein>
<dbReference type="InterPro" id="IPR003115">
    <property type="entry name" value="ParB_N"/>
</dbReference>
<dbReference type="Pfam" id="PF02195">
    <property type="entry name" value="ParB_N"/>
    <property type="match status" value="1"/>
</dbReference>
<dbReference type="RefSeq" id="WP_386742305.1">
    <property type="nucleotide sequence ID" value="NZ_JBHRYA010000002.1"/>
</dbReference>
<evidence type="ECO:0000313" key="5">
    <source>
        <dbReference type="Proteomes" id="UP001595705"/>
    </source>
</evidence>
<proteinExistence type="predicted"/>
<comment type="caution">
    <text evidence="4">The sequence shown here is derived from an EMBL/GenBank/DDBJ whole genome shotgun (WGS) entry which is preliminary data.</text>
</comment>
<dbReference type="CDD" id="cd16406">
    <property type="entry name" value="ParB_N_like"/>
    <property type="match status" value="1"/>
</dbReference>
<dbReference type="PANTHER" id="PTHR33375:SF7">
    <property type="entry name" value="CHROMOSOME 2-PARTITIONING PROTEIN PARB-RELATED"/>
    <property type="match status" value="1"/>
</dbReference>
<feature type="region of interest" description="Disordered" evidence="2">
    <location>
        <begin position="403"/>
        <end position="429"/>
    </location>
</feature>
<organism evidence="4 5">
    <name type="scientific">Luteimonas soli</name>
    <dbReference type="NCBI Taxonomy" id="1648966"/>
    <lineage>
        <taxon>Bacteria</taxon>
        <taxon>Pseudomonadati</taxon>
        <taxon>Pseudomonadota</taxon>
        <taxon>Gammaproteobacteria</taxon>
        <taxon>Lysobacterales</taxon>
        <taxon>Lysobacteraceae</taxon>
        <taxon>Luteimonas</taxon>
    </lineage>
</organism>
<dbReference type="SMART" id="SM00470">
    <property type="entry name" value="ParB"/>
    <property type="match status" value="1"/>
</dbReference>
<feature type="compositionally biased region" description="Low complexity" evidence="2">
    <location>
        <begin position="404"/>
        <end position="418"/>
    </location>
</feature>
<evidence type="ECO:0000313" key="4">
    <source>
        <dbReference type="EMBL" id="MFC3715194.1"/>
    </source>
</evidence>
<dbReference type="Gene3D" id="3.90.1530.30">
    <property type="match status" value="1"/>
</dbReference>
<dbReference type="PANTHER" id="PTHR33375">
    <property type="entry name" value="CHROMOSOME-PARTITIONING PROTEIN PARB-RELATED"/>
    <property type="match status" value="1"/>
</dbReference>
<dbReference type="SUPFAM" id="SSF109709">
    <property type="entry name" value="KorB DNA-binding domain-like"/>
    <property type="match status" value="1"/>
</dbReference>
<evidence type="ECO:0000259" key="3">
    <source>
        <dbReference type="SMART" id="SM00470"/>
    </source>
</evidence>
<keyword evidence="5" id="KW-1185">Reference proteome</keyword>
<reference evidence="5" key="1">
    <citation type="journal article" date="2019" name="Int. J. Syst. Evol. Microbiol.">
        <title>The Global Catalogue of Microorganisms (GCM) 10K type strain sequencing project: providing services to taxonomists for standard genome sequencing and annotation.</title>
        <authorList>
            <consortium name="The Broad Institute Genomics Platform"/>
            <consortium name="The Broad Institute Genome Sequencing Center for Infectious Disease"/>
            <person name="Wu L."/>
            <person name="Ma J."/>
        </authorList>
    </citation>
    <scope>NUCLEOTIDE SEQUENCE [LARGE SCALE GENOMIC DNA]</scope>
    <source>
        <strain evidence="5">KCTC 42441</strain>
    </source>
</reference>
<dbReference type="SUPFAM" id="SSF110849">
    <property type="entry name" value="ParB/Sulfiredoxin"/>
    <property type="match status" value="1"/>
</dbReference>
<accession>A0ABV7XIR5</accession>